<dbReference type="EMBL" id="CP133647">
    <property type="protein sequence ID" value="WNH03195.1"/>
    <property type="molecule type" value="Genomic_DNA"/>
</dbReference>
<evidence type="ECO:0000313" key="1">
    <source>
        <dbReference type="EMBL" id="WNH03195.1"/>
    </source>
</evidence>
<proteinExistence type="predicted"/>
<protein>
    <submittedName>
        <fullName evidence="1">Uncharacterized protein</fullName>
    </submittedName>
</protein>
<organism evidence="1 3">
    <name type="scientific">Xenorhabdus griffiniae</name>
    <dbReference type="NCBI Taxonomy" id="351672"/>
    <lineage>
        <taxon>Bacteria</taxon>
        <taxon>Pseudomonadati</taxon>
        <taxon>Pseudomonadota</taxon>
        <taxon>Gammaproteobacteria</taxon>
        <taxon>Enterobacterales</taxon>
        <taxon>Morganellaceae</taxon>
        <taxon>Xenorhabdus</taxon>
    </lineage>
</organism>
<evidence type="ECO:0000313" key="3">
    <source>
        <dbReference type="Proteomes" id="UP001300348"/>
    </source>
</evidence>
<dbReference type="Proteomes" id="UP001300348">
    <property type="component" value="Chromosome"/>
</dbReference>
<sequence>MSVSRYMQWSTDDKIKAEREPERNKMRSKESFPLLAYVANKKDLRRVWGKGWKTITPSQRVWVRYLLMIWGKQYGGNEYPGGDCSVIGRLMTREDWTDAEGERIVKVVKDLHKLGYEGDELFQKAHEVLNPKQTLSDIIALAKESDDAAFVEMVLNKTFKRGNPIRDIAIKRYCERKCPQKIARELSGVTGCDVQWARKRATWSEELLEEEMYYAIKREIRKENCEIYH</sequence>
<evidence type="ECO:0000313" key="2">
    <source>
        <dbReference type="EMBL" id="WNH03702.1"/>
    </source>
</evidence>
<dbReference type="EMBL" id="CP133647">
    <property type="protein sequence ID" value="WNH03702.1"/>
    <property type="molecule type" value="Genomic_DNA"/>
</dbReference>
<keyword evidence="3" id="KW-1185">Reference proteome</keyword>
<gene>
    <name evidence="1" type="ORF">QL112_005695</name>
    <name evidence="2" type="ORF">QL112_008515</name>
</gene>
<name>A0ABY9XKX9_9GAMM</name>
<dbReference type="RefSeq" id="WP_311062333.1">
    <property type="nucleotide sequence ID" value="NZ_CAWPOC010000147.1"/>
</dbReference>
<dbReference type="GeneID" id="88855594"/>
<accession>A0ABY9XKX9</accession>
<reference evidence="1 3" key="1">
    <citation type="journal article" date="2023" name="Access Microbiol">
        <title>The genome of a steinernematid-associated Pseudomonas piscis bacterium encodes the biosynthesis of insect toxins.</title>
        <authorList>
            <person name="Awori R.M."/>
            <person name="Hendre P."/>
            <person name="Amugune N.O."/>
        </authorList>
    </citation>
    <scope>NUCLEOTIDE SEQUENCE [LARGE SCALE GENOMIC DNA]</scope>
    <source>
        <strain evidence="1 3">97</strain>
    </source>
</reference>